<feature type="domain" description="Calcineurin-like phosphoesterase" evidence="1">
    <location>
        <begin position="3"/>
        <end position="141"/>
    </location>
</feature>
<keyword evidence="3" id="KW-1185">Reference proteome</keyword>
<name>A0A1M4YBA4_9FIRM</name>
<dbReference type="RefSeq" id="WP_072935786.1">
    <property type="nucleotide sequence ID" value="NZ_FQUG01000006.1"/>
</dbReference>
<dbReference type="AlphaFoldDB" id="A0A1M4YBA4"/>
<protein>
    <submittedName>
        <fullName evidence="2">Calcineurin-like phosphoesterase superfamily protein</fullName>
    </submittedName>
</protein>
<proteinExistence type="predicted"/>
<reference evidence="2 3" key="1">
    <citation type="submission" date="2016-11" db="EMBL/GenBank/DDBJ databases">
        <authorList>
            <person name="Jaros S."/>
            <person name="Januszkiewicz K."/>
            <person name="Wedrychowicz H."/>
        </authorList>
    </citation>
    <scope>NUCLEOTIDE SEQUENCE [LARGE SCALE GENOMIC DNA]</scope>
    <source>
        <strain evidence="2 3">DSM 10502</strain>
    </source>
</reference>
<accession>A0A1M4YBA4</accession>
<dbReference type="Gene3D" id="3.60.21.10">
    <property type="match status" value="1"/>
</dbReference>
<dbReference type="InterPro" id="IPR029052">
    <property type="entry name" value="Metallo-depent_PP-like"/>
</dbReference>
<dbReference type="Pfam" id="PF00149">
    <property type="entry name" value="Metallophos"/>
    <property type="match status" value="1"/>
</dbReference>
<evidence type="ECO:0000313" key="3">
    <source>
        <dbReference type="Proteomes" id="UP000184404"/>
    </source>
</evidence>
<evidence type="ECO:0000313" key="2">
    <source>
        <dbReference type="EMBL" id="SHF02896.1"/>
    </source>
</evidence>
<organism evidence="2 3">
    <name type="scientific">Schwartzia succinivorans DSM 10502</name>
    <dbReference type="NCBI Taxonomy" id="1123243"/>
    <lineage>
        <taxon>Bacteria</taxon>
        <taxon>Bacillati</taxon>
        <taxon>Bacillota</taxon>
        <taxon>Negativicutes</taxon>
        <taxon>Selenomonadales</taxon>
        <taxon>Selenomonadaceae</taxon>
        <taxon>Schwartzia</taxon>
    </lineage>
</organism>
<dbReference type="InterPro" id="IPR004843">
    <property type="entry name" value="Calcineurin-like_PHP"/>
</dbReference>
<gene>
    <name evidence="2" type="ORF">SAMN02745190_01690</name>
</gene>
<dbReference type="GO" id="GO:0016787">
    <property type="term" value="F:hydrolase activity"/>
    <property type="evidence" value="ECO:0007669"/>
    <property type="project" value="InterPro"/>
</dbReference>
<dbReference type="SUPFAM" id="SSF56300">
    <property type="entry name" value="Metallo-dependent phosphatases"/>
    <property type="match status" value="1"/>
</dbReference>
<sequence length="294" mass="34025">MLWIITDTHIGHKNIIQYCGRPENFGSLVCRNWKKCVAPEDTVIHLGDVAWGDENLQRLTGLPGHKILVRGNHDTKSSLGYMEKGFELVTESITMNIDGMSVLFSHKPIFGHTEDINIHGHQHDLHFEDGMRLYLPMSLEHMDYKPVAVDYDFVHTLKKWVGAWKSRGWVPSVWDVIEFCQNGIGEPLERDYFGTKANRELSPLEIEIDDENSIVIPEEDVYDISRNDNILAVSFRRTPERSDYLKKKSGRALYRIGVGDSKYYIGEYRIREEKKKNDALPADTIFAWMSIYEF</sequence>
<dbReference type="Proteomes" id="UP000184404">
    <property type="component" value="Unassembled WGS sequence"/>
</dbReference>
<evidence type="ECO:0000259" key="1">
    <source>
        <dbReference type="Pfam" id="PF00149"/>
    </source>
</evidence>
<dbReference type="EMBL" id="FQUG01000006">
    <property type="protein sequence ID" value="SHF02896.1"/>
    <property type="molecule type" value="Genomic_DNA"/>
</dbReference>
<dbReference type="OrthoDB" id="5380073at2"/>
<dbReference type="STRING" id="1123243.SAMN02745190_01690"/>